<gene>
    <name evidence="2" type="ORF">B0H16DRAFT_1693817</name>
</gene>
<dbReference type="AlphaFoldDB" id="A0AAD7IG17"/>
<feature type="compositionally biased region" description="Basic and acidic residues" evidence="1">
    <location>
        <begin position="56"/>
        <end position="74"/>
    </location>
</feature>
<feature type="region of interest" description="Disordered" evidence="1">
    <location>
        <begin position="49"/>
        <end position="74"/>
    </location>
</feature>
<evidence type="ECO:0000313" key="3">
    <source>
        <dbReference type="Proteomes" id="UP001215598"/>
    </source>
</evidence>
<accession>A0AAD7IG17</accession>
<name>A0AAD7IG17_9AGAR</name>
<proteinExistence type="predicted"/>
<evidence type="ECO:0000313" key="2">
    <source>
        <dbReference type="EMBL" id="KAJ7742273.1"/>
    </source>
</evidence>
<reference evidence="2" key="1">
    <citation type="submission" date="2023-03" db="EMBL/GenBank/DDBJ databases">
        <title>Massive genome expansion in bonnet fungi (Mycena s.s.) driven by repeated elements and novel gene families across ecological guilds.</title>
        <authorList>
            <consortium name="Lawrence Berkeley National Laboratory"/>
            <person name="Harder C.B."/>
            <person name="Miyauchi S."/>
            <person name="Viragh M."/>
            <person name="Kuo A."/>
            <person name="Thoen E."/>
            <person name="Andreopoulos B."/>
            <person name="Lu D."/>
            <person name="Skrede I."/>
            <person name="Drula E."/>
            <person name="Henrissat B."/>
            <person name="Morin E."/>
            <person name="Kohler A."/>
            <person name="Barry K."/>
            <person name="LaButti K."/>
            <person name="Morin E."/>
            <person name="Salamov A."/>
            <person name="Lipzen A."/>
            <person name="Mereny Z."/>
            <person name="Hegedus B."/>
            <person name="Baldrian P."/>
            <person name="Stursova M."/>
            <person name="Weitz H."/>
            <person name="Taylor A."/>
            <person name="Grigoriev I.V."/>
            <person name="Nagy L.G."/>
            <person name="Martin F."/>
            <person name="Kauserud H."/>
        </authorList>
    </citation>
    <scope>NUCLEOTIDE SEQUENCE</scope>
    <source>
        <strain evidence="2">CBHHK182m</strain>
    </source>
</reference>
<organism evidence="2 3">
    <name type="scientific">Mycena metata</name>
    <dbReference type="NCBI Taxonomy" id="1033252"/>
    <lineage>
        <taxon>Eukaryota</taxon>
        <taxon>Fungi</taxon>
        <taxon>Dikarya</taxon>
        <taxon>Basidiomycota</taxon>
        <taxon>Agaricomycotina</taxon>
        <taxon>Agaricomycetes</taxon>
        <taxon>Agaricomycetidae</taxon>
        <taxon>Agaricales</taxon>
        <taxon>Marasmiineae</taxon>
        <taxon>Mycenaceae</taxon>
        <taxon>Mycena</taxon>
    </lineage>
</organism>
<sequence>MPGWRPLWETKKLGCAGSGMDVSESTCKEGEEQLARRIAVIVISTTVDHGGRRSRTGGEMKRARSRDAGTDMVERSKRRLAIDGPGGPVRRAGDGQGVYIFDILTQFKVYQEISAPGGANVNGFPHEVRDSKKLFKNREIFTAPVADLYPTRRSRKI</sequence>
<comment type="caution">
    <text evidence="2">The sequence shown here is derived from an EMBL/GenBank/DDBJ whole genome shotgun (WGS) entry which is preliminary data.</text>
</comment>
<protein>
    <submittedName>
        <fullName evidence="2">Uncharacterized protein</fullName>
    </submittedName>
</protein>
<dbReference type="Proteomes" id="UP001215598">
    <property type="component" value="Unassembled WGS sequence"/>
</dbReference>
<dbReference type="EMBL" id="JARKIB010000095">
    <property type="protein sequence ID" value="KAJ7742273.1"/>
    <property type="molecule type" value="Genomic_DNA"/>
</dbReference>
<evidence type="ECO:0000256" key="1">
    <source>
        <dbReference type="SAM" id="MobiDB-lite"/>
    </source>
</evidence>
<keyword evidence="3" id="KW-1185">Reference proteome</keyword>